<name>A0ABW1GYY0_9ACTN</name>
<dbReference type="Pfam" id="PF19054">
    <property type="entry name" value="DUF5753"/>
    <property type="match status" value="1"/>
</dbReference>
<keyword evidence="3" id="KW-1185">Reference proteome</keyword>
<dbReference type="SUPFAM" id="SSF47413">
    <property type="entry name" value="lambda repressor-like DNA-binding domains"/>
    <property type="match status" value="1"/>
</dbReference>
<dbReference type="Gene3D" id="1.10.260.40">
    <property type="entry name" value="lambda repressor-like DNA-binding domains"/>
    <property type="match status" value="1"/>
</dbReference>
<comment type="caution">
    <text evidence="2">The sequence shown here is derived from an EMBL/GenBank/DDBJ whole genome shotgun (WGS) entry which is preliminary data.</text>
</comment>
<dbReference type="InterPro" id="IPR001387">
    <property type="entry name" value="Cro/C1-type_HTH"/>
</dbReference>
<organism evidence="2 3">
    <name type="scientific">Micromonospora vulcania</name>
    <dbReference type="NCBI Taxonomy" id="1441873"/>
    <lineage>
        <taxon>Bacteria</taxon>
        <taxon>Bacillati</taxon>
        <taxon>Actinomycetota</taxon>
        <taxon>Actinomycetes</taxon>
        <taxon>Micromonosporales</taxon>
        <taxon>Micromonosporaceae</taxon>
        <taxon>Micromonospora</taxon>
    </lineage>
</organism>
<dbReference type="InterPro" id="IPR010982">
    <property type="entry name" value="Lambda_DNA-bd_dom_sf"/>
</dbReference>
<sequence>MADVPGPLSAFVVGEIRRARGASGMTQEAFGRAAGFSASHVSAVEGTTRALTIDFIKGADRALHNGGLFERLATKFGAPSWFLPWLDAEREATQLRYFEPTLIPGLLQVEHYARTVLRTVENLTDDEVEQRVEGRMSRQAILTGERRPQFVAVLDEAAIRRTGDGLGGIMAEQVAHLITMAELPHVHVHVIPIASGLHIGLSGPFALARSGEGVWVGHLENQLGGDVVDKDDEVATLQARWESVRNEALPRRQSIDLLKEVESHHGPQ</sequence>
<reference evidence="3" key="1">
    <citation type="journal article" date="2019" name="Int. J. Syst. Evol. Microbiol.">
        <title>The Global Catalogue of Microorganisms (GCM) 10K type strain sequencing project: providing services to taxonomists for standard genome sequencing and annotation.</title>
        <authorList>
            <consortium name="The Broad Institute Genomics Platform"/>
            <consortium name="The Broad Institute Genome Sequencing Center for Infectious Disease"/>
            <person name="Wu L."/>
            <person name="Ma J."/>
        </authorList>
    </citation>
    <scope>NUCLEOTIDE SEQUENCE [LARGE SCALE GENOMIC DNA]</scope>
    <source>
        <strain evidence="3">CGMCC 4.7144</strain>
    </source>
</reference>
<dbReference type="Pfam" id="PF13560">
    <property type="entry name" value="HTH_31"/>
    <property type="match status" value="1"/>
</dbReference>
<dbReference type="RefSeq" id="WP_377505164.1">
    <property type="nucleotide sequence ID" value="NZ_JBHSQS010000002.1"/>
</dbReference>
<dbReference type="CDD" id="cd00093">
    <property type="entry name" value="HTH_XRE"/>
    <property type="match status" value="1"/>
</dbReference>
<feature type="domain" description="HTH cro/C1-type" evidence="1">
    <location>
        <begin position="16"/>
        <end position="45"/>
    </location>
</feature>
<dbReference type="PROSITE" id="PS50943">
    <property type="entry name" value="HTH_CROC1"/>
    <property type="match status" value="1"/>
</dbReference>
<dbReference type="Proteomes" id="UP001596226">
    <property type="component" value="Unassembled WGS sequence"/>
</dbReference>
<dbReference type="SMART" id="SM00530">
    <property type="entry name" value="HTH_XRE"/>
    <property type="match status" value="1"/>
</dbReference>
<evidence type="ECO:0000313" key="2">
    <source>
        <dbReference type="EMBL" id="MFC5922401.1"/>
    </source>
</evidence>
<accession>A0ABW1GYY0</accession>
<evidence type="ECO:0000313" key="3">
    <source>
        <dbReference type="Proteomes" id="UP001596226"/>
    </source>
</evidence>
<gene>
    <name evidence="2" type="ORF">ACFQGL_03480</name>
</gene>
<dbReference type="EMBL" id="JBHSQS010000002">
    <property type="protein sequence ID" value="MFC5922401.1"/>
    <property type="molecule type" value="Genomic_DNA"/>
</dbReference>
<dbReference type="InterPro" id="IPR043917">
    <property type="entry name" value="DUF5753"/>
</dbReference>
<evidence type="ECO:0000259" key="1">
    <source>
        <dbReference type="PROSITE" id="PS50943"/>
    </source>
</evidence>
<proteinExistence type="predicted"/>
<protein>
    <submittedName>
        <fullName evidence="2">Helix-turn-helix domain-containing protein</fullName>
    </submittedName>
</protein>